<dbReference type="AlphaFoldDB" id="A0AAW9TR30"/>
<feature type="region of interest" description="Disordered" evidence="1">
    <location>
        <begin position="108"/>
        <end position="131"/>
    </location>
</feature>
<evidence type="ECO:0000256" key="1">
    <source>
        <dbReference type="SAM" id="MobiDB-lite"/>
    </source>
</evidence>
<dbReference type="RefSeq" id="WP_127635582.1">
    <property type="nucleotide sequence ID" value="NZ_RPKX01000003.1"/>
</dbReference>
<organism evidence="2 3">
    <name type="scientific">Rhizobium meliloti</name>
    <name type="common">Ensifer meliloti</name>
    <name type="synonym">Sinorhizobium meliloti</name>
    <dbReference type="NCBI Taxonomy" id="382"/>
    <lineage>
        <taxon>Bacteria</taxon>
        <taxon>Pseudomonadati</taxon>
        <taxon>Pseudomonadota</taxon>
        <taxon>Alphaproteobacteria</taxon>
        <taxon>Hyphomicrobiales</taxon>
        <taxon>Rhizobiaceae</taxon>
        <taxon>Sinorhizobium/Ensifer group</taxon>
        <taxon>Sinorhizobium</taxon>
    </lineage>
</organism>
<feature type="compositionally biased region" description="Basic and acidic residues" evidence="1">
    <location>
        <begin position="158"/>
        <end position="169"/>
    </location>
</feature>
<gene>
    <name evidence="2" type="ORF">GHK53_20280</name>
</gene>
<evidence type="ECO:0000313" key="2">
    <source>
        <dbReference type="EMBL" id="MQW35051.1"/>
    </source>
</evidence>
<feature type="region of interest" description="Disordered" evidence="1">
    <location>
        <begin position="152"/>
        <end position="181"/>
    </location>
</feature>
<dbReference type="InterPro" id="IPR010781">
    <property type="entry name" value="DUF1376"/>
</dbReference>
<reference evidence="2 3" key="1">
    <citation type="journal article" date="2013" name="Genome Biol.">
        <title>Comparative genomics of the core and accessory genomes of 48 Sinorhizobium strains comprising five genospecies.</title>
        <authorList>
            <person name="Sugawara M."/>
            <person name="Epstein B."/>
            <person name="Badgley B.D."/>
            <person name="Unno T."/>
            <person name="Xu L."/>
            <person name="Reese J."/>
            <person name="Gyaneshwar P."/>
            <person name="Denny R."/>
            <person name="Mudge J."/>
            <person name="Bharti A.K."/>
            <person name="Farmer A.D."/>
            <person name="May G.D."/>
            <person name="Woodward J.E."/>
            <person name="Medigue C."/>
            <person name="Vallenet D."/>
            <person name="Lajus A."/>
            <person name="Rouy Z."/>
            <person name="Martinez-Vaz B."/>
            <person name="Tiffin P."/>
            <person name="Young N.D."/>
            <person name="Sadowsky M.J."/>
        </authorList>
    </citation>
    <scope>NUCLEOTIDE SEQUENCE [LARGE SCALE GENOMIC DNA]</scope>
    <source>
        <strain evidence="2 3">N6B1</strain>
    </source>
</reference>
<name>A0AAW9TR30_RHIML</name>
<dbReference type="EMBL" id="WISR01000163">
    <property type="protein sequence ID" value="MQW35051.1"/>
    <property type="molecule type" value="Genomic_DNA"/>
</dbReference>
<evidence type="ECO:0000313" key="3">
    <source>
        <dbReference type="Proteomes" id="UP000429484"/>
    </source>
</evidence>
<sequence>MTDHLDVRCFPYMPLQIEQLRKSKTWLRCRRRPELGFHLMNLWMRAWHEVPAGSIEDDDDILADAAMCPPEKWEELRDILLEGWERRDGRVYHRTVTDLATEAVTKLRGNQKRTEAARRAAEARRQSTVPAPDTHVVTESVTDPVTEAVTETVTVPEGKGREGKLKEEPTGSSKKRGSRLSPDWSLPDEWRAYAVEKGLPSGRIDLEAEKFKNHWLQQSGQRGVKADWYAAWRNWVLNSLEFGKLARPATSERYRDENGDLTNEYLFGRG</sequence>
<proteinExistence type="predicted"/>
<dbReference type="Proteomes" id="UP000429484">
    <property type="component" value="Unassembled WGS sequence"/>
</dbReference>
<protein>
    <submittedName>
        <fullName evidence="2">DUF1376 domain-containing protein</fullName>
    </submittedName>
</protein>
<dbReference type="Pfam" id="PF07120">
    <property type="entry name" value="DUF1376"/>
    <property type="match status" value="1"/>
</dbReference>
<accession>A0AAW9TR30</accession>
<feature type="compositionally biased region" description="Basic and acidic residues" evidence="1">
    <location>
        <begin position="112"/>
        <end position="125"/>
    </location>
</feature>
<comment type="caution">
    <text evidence="2">The sequence shown here is derived from an EMBL/GenBank/DDBJ whole genome shotgun (WGS) entry which is preliminary data.</text>
</comment>